<organism evidence="7">
    <name type="scientific">Caldiarchaeum subterraneum</name>
    <dbReference type="NCBI Taxonomy" id="311458"/>
    <lineage>
        <taxon>Archaea</taxon>
        <taxon>Nitrososphaerota</taxon>
        <taxon>Candidatus Caldarchaeales</taxon>
        <taxon>Candidatus Caldarchaeaceae</taxon>
        <taxon>Candidatus Caldarchaeum</taxon>
    </lineage>
</organism>
<dbReference type="SUPFAM" id="SSF52540">
    <property type="entry name" value="P-loop containing nucleoside triphosphate hydrolases"/>
    <property type="match status" value="1"/>
</dbReference>
<feature type="domain" description="Helicase C-terminal" evidence="6">
    <location>
        <begin position="264"/>
        <end position="417"/>
    </location>
</feature>
<dbReference type="GO" id="GO:0005524">
    <property type="term" value="F:ATP binding"/>
    <property type="evidence" value="ECO:0007669"/>
    <property type="project" value="UniProtKB-KW"/>
</dbReference>
<dbReference type="PANTHER" id="PTHR47959">
    <property type="entry name" value="ATP-DEPENDENT RNA HELICASE RHLE-RELATED"/>
    <property type="match status" value="1"/>
</dbReference>
<dbReference type="InterPro" id="IPR006474">
    <property type="entry name" value="Helicase_Cas3_CRISPR-ass_core"/>
</dbReference>
<dbReference type="AlphaFoldDB" id="A0A7C5U605"/>
<sequence>MRQSRAEAELYRGLRLAGFYPKDRVLVEQILEQMDYGVNVVQLPTGYGKTSLPVVCGMNSFINTENYLRALHVLPLRSIIEDAHRKTIQAMKKIGLTHADEHTASQMMNVPGSPFLNKKLVFVTFETFRLHLMKIPPPELEKIICPSFFSQLEGWRTYGHFEIGRGAIFESFVFIDEPQLIVDRKDEKNQGYLSSIVYALAGMRTPLVVMSATVSKKLREKIREAAQNFNVSYKEFIYGENMFDKDFANVQRNKKITTGLKRGDVAEIGLDVLKEGMWDKVLVVVNTIEKAKKVYSTLRDYGALLLHGRLTRDDRVKVLEAMNGSKWVVVSTQVVEAGVNISADLLVTEAAPASSLIQRAGRVARGDDDVEGEVVVVADEAGPYDEEIVASTVEAIEKALRDGGVEWRLPTSDKGIGYSQLVDRVHIHDLLPPNPYILNQILNPFSTPSQATTLLDDEMVTVFVGENVENIGDNKSFVSELSELSKHHPKAKVIKSDNNGRLVLTDETARKIISKQNVQLRILCERIVGFLVSEAEYLHDAYGV</sequence>
<dbReference type="Pfam" id="PF00270">
    <property type="entry name" value="DEAD"/>
    <property type="match status" value="1"/>
</dbReference>
<evidence type="ECO:0000256" key="4">
    <source>
        <dbReference type="ARBA" id="ARBA00022840"/>
    </source>
</evidence>
<dbReference type="InterPro" id="IPR027417">
    <property type="entry name" value="P-loop_NTPase"/>
</dbReference>
<gene>
    <name evidence="7" type="primary">cas3</name>
    <name evidence="7" type="ORF">ENM42_00830</name>
</gene>
<dbReference type="NCBIfam" id="TIGR01587">
    <property type="entry name" value="cas3_core"/>
    <property type="match status" value="1"/>
</dbReference>
<keyword evidence="2" id="KW-0378">Hydrolase</keyword>
<evidence type="ECO:0000313" key="7">
    <source>
        <dbReference type="EMBL" id="HHR40353.1"/>
    </source>
</evidence>
<dbReference type="Pfam" id="PF22590">
    <property type="entry name" value="Cas3-like_C_2"/>
    <property type="match status" value="1"/>
</dbReference>
<evidence type="ECO:0000259" key="6">
    <source>
        <dbReference type="PROSITE" id="PS51194"/>
    </source>
</evidence>
<dbReference type="GO" id="GO:0016787">
    <property type="term" value="F:hydrolase activity"/>
    <property type="evidence" value="ECO:0007669"/>
    <property type="project" value="UniProtKB-KW"/>
</dbReference>
<keyword evidence="5" id="KW-0051">Antiviral defense</keyword>
<dbReference type="Gene3D" id="3.40.50.300">
    <property type="entry name" value="P-loop containing nucleotide triphosphate hydrolases"/>
    <property type="match status" value="2"/>
</dbReference>
<evidence type="ECO:0000256" key="1">
    <source>
        <dbReference type="ARBA" id="ARBA00022741"/>
    </source>
</evidence>
<protein>
    <submittedName>
        <fullName evidence="7">CRISPR-associated helicase Cas3</fullName>
    </submittedName>
</protein>
<dbReference type="SMART" id="SM00490">
    <property type="entry name" value="HELICc"/>
    <property type="match status" value="1"/>
</dbReference>
<evidence type="ECO:0000256" key="3">
    <source>
        <dbReference type="ARBA" id="ARBA00022806"/>
    </source>
</evidence>
<dbReference type="GO" id="GO:0051607">
    <property type="term" value="P:defense response to virus"/>
    <property type="evidence" value="ECO:0007669"/>
    <property type="project" value="UniProtKB-KW"/>
</dbReference>
<dbReference type="InterPro" id="IPR050079">
    <property type="entry name" value="DEAD_box_RNA_helicase"/>
</dbReference>
<dbReference type="GO" id="GO:0003724">
    <property type="term" value="F:RNA helicase activity"/>
    <property type="evidence" value="ECO:0007669"/>
    <property type="project" value="TreeGrafter"/>
</dbReference>
<dbReference type="PANTHER" id="PTHR47959:SF16">
    <property type="entry name" value="CRISPR-ASSOCIATED NUCLEASE_HELICASE CAS3-RELATED"/>
    <property type="match status" value="1"/>
</dbReference>
<name>A0A7C5U605_CALS0</name>
<proteinExistence type="predicted"/>
<evidence type="ECO:0000256" key="2">
    <source>
        <dbReference type="ARBA" id="ARBA00022801"/>
    </source>
</evidence>
<dbReference type="GO" id="GO:0005829">
    <property type="term" value="C:cytosol"/>
    <property type="evidence" value="ECO:0007669"/>
    <property type="project" value="TreeGrafter"/>
</dbReference>
<dbReference type="InterPro" id="IPR011545">
    <property type="entry name" value="DEAD/DEAH_box_helicase_dom"/>
</dbReference>
<dbReference type="PROSITE" id="PS51194">
    <property type="entry name" value="HELICASE_CTER"/>
    <property type="match status" value="1"/>
</dbReference>
<accession>A0A7C5U605</accession>
<keyword evidence="3" id="KW-0347">Helicase</keyword>
<reference evidence="7" key="1">
    <citation type="journal article" date="2020" name="mSystems">
        <title>Genome- and Community-Level Interaction Insights into Carbon Utilization and Element Cycling Functions of Hydrothermarchaeota in Hydrothermal Sediment.</title>
        <authorList>
            <person name="Zhou Z."/>
            <person name="Liu Y."/>
            <person name="Xu W."/>
            <person name="Pan J."/>
            <person name="Luo Z.H."/>
            <person name="Li M."/>
        </authorList>
    </citation>
    <scope>NUCLEOTIDE SEQUENCE [LARGE SCALE GENOMIC DNA]</scope>
    <source>
        <strain evidence="7">SpSt-1084</strain>
    </source>
</reference>
<dbReference type="EMBL" id="DRXS01000047">
    <property type="protein sequence ID" value="HHR40353.1"/>
    <property type="molecule type" value="Genomic_DNA"/>
</dbReference>
<keyword evidence="4" id="KW-0067">ATP-binding</keyword>
<comment type="caution">
    <text evidence="7">The sequence shown here is derived from an EMBL/GenBank/DDBJ whole genome shotgun (WGS) entry which is preliminary data.</text>
</comment>
<evidence type="ECO:0000256" key="5">
    <source>
        <dbReference type="ARBA" id="ARBA00023118"/>
    </source>
</evidence>
<dbReference type="InterPro" id="IPR001650">
    <property type="entry name" value="Helicase_C-like"/>
</dbReference>
<keyword evidence="1" id="KW-0547">Nucleotide-binding</keyword>
<dbReference type="InterPro" id="IPR054712">
    <property type="entry name" value="Cas3-like_dom"/>
</dbReference>
<dbReference type="GO" id="GO:0003676">
    <property type="term" value="F:nucleic acid binding"/>
    <property type="evidence" value="ECO:0007669"/>
    <property type="project" value="InterPro"/>
</dbReference>